<dbReference type="InterPro" id="IPR025332">
    <property type="entry name" value="DUF4238"/>
</dbReference>
<keyword evidence="1" id="KW-0614">Plasmid</keyword>
<geneLocation type="plasmid" evidence="1">
    <name>unnamed1</name>
</geneLocation>
<protein>
    <recommendedName>
        <fullName evidence="4">DUF4238 domain-containing protein</fullName>
    </recommendedName>
</protein>
<gene>
    <name evidence="2" type="ORF">CEK00_20945</name>
    <name evidence="1" type="ORF">CEK00_22505</name>
</gene>
<organism evidence="2 3">
    <name type="scientific">Stenotrophomonas maltophilia</name>
    <name type="common">Pseudomonas maltophilia</name>
    <name type="synonym">Xanthomonas maltophilia</name>
    <dbReference type="NCBI Taxonomy" id="40324"/>
    <lineage>
        <taxon>Bacteria</taxon>
        <taxon>Pseudomonadati</taxon>
        <taxon>Pseudomonadota</taxon>
        <taxon>Gammaproteobacteria</taxon>
        <taxon>Lysobacterales</taxon>
        <taxon>Lysobacteraceae</taxon>
        <taxon>Stenotrophomonas</taxon>
        <taxon>Stenotrophomonas maltophilia group</taxon>
    </lineage>
</organism>
<accession>A0A270N3E8</accession>
<evidence type="ECO:0008006" key="4">
    <source>
        <dbReference type="Google" id="ProtNLM"/>
    </source>
</evidence>
<name>A0A270N3E8_STEMA</name>
<dbReference type="AlphaFoldDB" id="A0A270N3E8"/>
<reference evidence="2 3" key="1">
    <citation type="submission" date="2017-06" db="EMBL/GenBank/DDBJ databases">
        <title>Genome sequencing and assembly of Stenotrophomonas maltophilia DF07.</title>
        <authorList>
            <person name="Iyer R."/>
        </authorList>
    </citation>
    <scope>NUCLEOTIDE SEQUENCE [LARGE SCALE GENOMIC DNA]</scope>
    <source>
        <strain evidence="2 3">DF07</strain>
        <plasmid evidence="1">unnamed1</plasmid>
    </source>
</reference>
<comment type="caution">
    <text evidence="2">The sequence shown here is derived from an EMBL/GenBank/DDBJ whole genome shotgun (WGS) entry which is preliminary data.</text>
</comment>
<dbReference type="Proteomes" id="UP000216433">
    <property type="component" value="Unassembled WGS sequence"/>
</dbReference>
<proteinExistence type="predicted"/>
<sequence>MDPSKLKAQKKHHFVWAWHLSRWSSNGRDVHYMTPKGKVAQDSVKGLAREDNFYRAQPLTPRQVELVRRTITAAAPSAARNFLSEMLERWLNIQRAVGIARSMPEIARESHQAYEALECNFIETFHTAHELGARAAMEALMGDDPAALSDRSILLPICMYAGQATMRTRSLRDGVAQARALTMSKSDDADLSATWWFLSVIYGANLGQSLYHGLGDCTVSLLKTADDMPFIFSDHPVVNIHSAPDKSQDLVMPISPNRAISISESKQFEKGVVSIASDDVNRINLTQARRASMIFGSSAESLQRYLAYVNRSPRRHLAVAVTRCRYDSLGTLGQPQ</sequence>
<dbReference type="RefSeq" id="WP_095379440.1">
    <property type="nucleotide sequence ID" value="NZ_NJGC01000046.1"/>
</dbReference>
<dbReference type="EMBL" id="NJGC01000153">
    <property type="protein sequence ID" value="PAM64432.1"/>
    <property type="molecule type" value="Genomic_DNA"/>
</dbReference>
<evidence type="ECO:0000313" key="1">
    <source>
        <dbReference type="EMBL" id="PAM64432.1"/>
    </source>
</evidence>
<evidence type="ECO:0000313" key="2">
    <source>
        <dbReference type="EMBL" id="PAM66636.1"/>
    </source>
</evidence>
<dbReference type="Pfam" id="PF14022">
    <property type="entry name" value="DUF4238"/>
    <property type="match status" value="1"/>
</dbReference>
<dbReference type="EMBL" id="NJGC01000046">
    <property type="protein sequence ID" value="PAM66636.1"/>
    <property type="molecule type" value="Genomic_DNA"/>
</dbReference>
<evidence type="ECO:0000313" key="3">
    <source>
        <dbReference type="Proteomes" id="UP000216433"/>
    </source>
</evidence>